<dbReference type="GO" id="GO:0031071">
    <property type="term" value="F:cysteine desulfurase activity"/>
    <property type="evidence" value="ECO:0007669"/>
    <property type="project" value="UniProtKB-UniRule"/>
</dbReference>
<dbReference type="InterPro" id="IPR015421">
    <property type="entry name" value="PyrdxlP-dep_Trfase_major"/>
</dbReference>
<keyword evidence="5 8" id="KW-0663">Pyridoxal phosphate</keyword>
<comment type="function">
    <text evidence="2 8">Catalyzes the removal of elemental sulfur and selenium atoms from L-cysteine, L-cystine, L-selenocysteine, and L-selenocystine to produce L-alanine.</text>
</comment>
<evidence type="ECO:0000256" key="5">
    <source>
        <dbReference type="ARBA" id="ARBA00022898"/>
    </source>
</evidence>
<dbReference type="Gene3D" id="3.90.1150.10">
    <property type="entry name" value="Aspartate Aminotransferase, domain 1"/>
    <property type="match status" value="1"/>
</dbReference>
<evidence type="ECO:0000313" key="13">
    <source>
        <dbReference type="Proteomes" id="UP000254230"/>
    </source>
</evidence>
<dbReference type="STRING" id="45072.Lqua_2295"/>
<dbReference type="OrthoDB" id="9808002at2"/>
<comment type="cofactor">
    <cofactor evidence="1 7">
        <name>pyridoxal 5'-phosphate</name>
        <dbReference type="ChEBI" id="CHEBI:597326"/>
    </cofactor>
</comment>
<evidence type="ECO:0000256" key="1">
    <source>
        <dbReference type="ARBA" id="ARBA00001933"/>
    </source>
</evidence>
<name>A0A378KXY7_9GAMM</name>
<dbReference type="PANTHER" id="PTHR43586:SF8">
    <property type="entry name" value="CYSTEINE DESULFURASE 1, CHLOROPLASTIC"/>
    <property type="match status" value="1"/>
</dbReference>
<accession>A0A378KXY7</accession>
<evidence type="ECO:0000259" key="9">
    <source>
        <dbReference type="Pfam" id="PF00266"/>
    </source>
</evidence>
<organism evidence="11 13">
    <name type="scientific">Legionella quateirensis</name>
    <dbReference type="NCBI Taxonomy" id="45072"/>
    <lineage>
        <taxon>Bacteria</taxon>
        <taxon>Pseudomonadati</taxon>
        <taxon>Pseudomonadota</taxon>
        <taxon>Gammaproteobacteria</taxon>
        <taxon>Legionellales</taxon>
        <taxon>Legionellaceae</taxon>
        <taxon>Legionella</taxon>
    </lineage>
</organism>
<sequence length="414" mass="45480">MSTNPSVVTSLDFNAIRNDFPILSQKINDYDLIYFDNAATTQKPKSVIDAMTHYYEHDNSNVHRGVHALSVRATELYEDARAKVKRFINARSAKECIFVRGTTEGINLVAQSLVAPHIVPGEEILITHMEHHSNIVPWQMVCKQTGAILQVAPISLNGELLLDEFEKKLNENTKFVAINYVSNALGTINPVKKMIEMAHAYGAKVLLDGAQATAHLPVDVQDLDCDFYAFSGHKMYGPTGIGVLWGKEELLNGMPPYQGGGEMINYVSFEGTEFAAIPHKFEAGTPNISGAIGLGAAIDYLWSLDLDVIAEYETQLLRYATAAVESVKGFNIIGTAEHKVPVISFVHGKIHAHDIGTILDSEGIAIRSGHHCAMPLMDFFGVAATSRISLSFYNTQQEIDLCVEALKKVKEVFA</sequence>
<evidence type="ECO:0000313" key="12">
    <source>
        <dbReference type="Proteomes" id="UP000054639"/>
    </source>
</evidence>
<dbReference type="PROSITE" id="PS00595">
    <property type="entry name" value="AA_TRANSFER_CLASS_5"/>
    <property type="match status" value="1"/>
</dbReference>
<dbReference type="GO" id="GO:0006534">
    <property type="term" value="P:cysteine metabolic process"/>
    <property type="evidence" value="ECO:0007669"/>
    <property type="project" value="UniProtKB-UniRule"/>
</dbReference>
<dbReference type="EC" id="2.8.1.7" evidence="8"/>
<dbReference type="Gene3D" id="3.40.640.10">
    <property type="entry name" value="Type I PLP-dependent aspartate aminotransferase-like (Major domain)"/>
    <property type="match status" value="1"/>
</dbReference>
<dbReference type="InterPro" id="IPR015424">
    <property type="entry name" value="PyrdxlP-dep_Trfase"/>
</dbReference>
<reference evidence="10 12" key="1">
    <citation type="submission" date="2015-11" db="EMBL/GenBank/DDBJ databases">
        <title>Genomic analysis of 38 Legionella species identifies large and diverse effector repertoires.</title>
        <authorList>
            <person name="Burstein D."/>
            <person name="Amaro F."/>
            <person name="Zusman T."/>
            <person name="Lifshitz Z."/>
            <person name="Cohen O."/>
            <person name="Gilbert J.A."/>
            <person name="Pupko T."/>
            <person name="Shuman H.A."/>
            <person name="Segal G."/>
        </authorList>
    </citation>
    <scope>NUCLEOTIDE SEQUENCE [LARGE SCALE GENOMIC DNA]</scope>
    <source>
        <strain evidence="10 12">ATCC 49507</strain>
    </source>
</reference>
<evidence type="ECO:0000313" key="10">
    <source>
        <dbReference type="EMBL" id="KTD46192.1"/>
    </source>
</evidence>
<evidence type="ECO:0000256" key="7">
    <source>
        <dbReference type="RuleBase" id="RU004504"/>
    </source>
</evidence>
<protein>
    <recommendedName>
        <fullName evidence="8">Cysteine desulfurase</fullName>
        <ecNumber evidence="8">2.8.1.7</ecNumber>
    </recommendedName>
</protein>
<dbReference type="EMBL" id="LNYR01000034">
    <property type="protein sequence ID" value="KTD46192.1"/>
    <property type="molecule type" value="Genomic_DNA"/>
</dbReference>
<keyword evidence="4 8" id="KW-0808">Transferase</keyword>
<dbReference type="InterPro" id="IPR010970">
    <property type="entry name" value="Cys_dSase_SufS"/>
</dbReference>
<dbReference type="EMBL" id="UGOW01000001">
    <property type="protein sequence ID" value="STY19039.1"/>
    <property type="molecule type" value="Genomic_DNA"/>
</dbReference>
<comment type="catalytic activity">
    <reaction evidence="6 8">
        <text>(sulfur carrier)-H + L-cysteine = (sulfur carrier)-SH + L-alanine</text>
        <dbReference type="Rhea" id="RHEA:43892"/>
        <dbReference type="Rhea" id="RHEA-COMP:14737"/>
        <dbReference type="Rhea" id="RHEA-COMP:14739"/>
        <dbReference type="ChEBI" id="CHEBI:29917"/>
        <dbReference type="ChEBI" id="CHEBI:35235"/>
        <dbReference type="ChEBI" id="CHEBI:57972"/>
        <dbReference type="ChEBI" id="CHEBI:64428"/>
        <dbReference type="EC" id="2.8.1.7"/>
    </reaction>
</comment>
<gene>
    <name evidence="11" type="primary">sufS_2</name>
    <name evidence="10" type="ORF">Lqua_2295</name>
    <name evidence="11" type="ORF">NCTC12376_02865</name>
</gene>
<dbReference type="Proteomes" id="UP000254230">
    <property type="component" value="Unassembled WGS sequence"/>
</dbReference>
<keyword evidence="11" id="KW-0456">Lyase</keyword>
<evidence type="ECO:0000313" key="11">
    <source>
        <dbReference type="EMBL" id="STY19039.1"/>
    </source>
</evidence>
<keyword evidence="12" id="KW-1185">Reference proteome</keyword>
<reference evidence="11 13" key="2">
    <citation type="submission" date="2018-06" db="EMBL/GenBank/DDBJ databases">
        <authorList>
            <consortium name="Pathogen Informatics"/>
            <person name="Doyle S."/>
        </authorList>
    </citation>
    <scope>NUCLEOTIDE SEQUENCE [LARGE SCALE GENOMIC DNA]</scope>
    <source>
        <strain evidence="11 13">NCTC12376</strain>
    </source>
</reference>
<dbReference type="InterPro" id="IPR020578">
    <property type="entry name" value="Aminotrans_V_PyrdxlP_BS"/>
</dbReference>
<dbReference type="PANTHER" id="PTHR43586">
    <property type="entry name" value="CYSTEINE DESULFURASE"/>
    <property type="match status" value="1"/>
</dbReference>
<dbReference type="Pfam" id="PF00266">
    <property type="entry name" value="Aminotran_5"/>
    <property type="match status" value="1"/>
</dbReference>
<evidence type="ECO:0000256" key="3">
    <source>
        <dbReference type="ARBA" id="ARBA00010447"/>
    </source>
</evidence>
<dbReference type="SUPFAM" id="SSF53383">
    <property type="entry name" value="PLP-dependent transferases"/>
    <property type="match status" value="1"/>
</dbReference>
<comment type="similarity">
    <text evidence="3 8">Belongs to the class-V pyridoxal-phosphate-dependent aminotransferase family. Csd subfamily.</text>
</comment>
<dbReference type="GO" id="GO:0016829">
    <property type="term" value="F:lyase activity"/>
    <property type="evidence" value="ECO:0007669"/>
    <property type="project" value="UniProtKB-KW"/>
</dbReference>
<evidence type="ECO:0000256" key="8">
    <source>
        <dbReference type="RuleBase" id="RU004506"/>
    </source>
</evidence>
<dbReference type="CDD" id="cd06453">
    <property type="entry name" value="SufS_like"/>
    <property type="match status" value="1"/>
</dbReference>
<dbReference type="Proteomes" id="UP000054639">
    <property type="component" value="Unassembled WGS sequence"/>
</dbReference>
<dbReference type="GO" id="GO:0030170">
    <property type="term" value="F:pyridoxal phosphate binding"/>
    <property type="evidence" value="ECO:0007669"/>
    <property type="project" value="UniProtKB-UniRule"/>
</dbReference>
<dbReference type="AlphaFoldDB" id="A0A378KXY7"/>
<dbReference type="InterPro" id="IPR015422">
    <property type="entry name" value="PyrdxlP-dep_Trfase_small"/>
</dbReference>
<evidence type="ECO:0000256" key="4">
    <source>
        <dbReference type="ARBA" id="ARBA00022679"/>
    </source>
</evidence>
<dbReference type="RefSeq" id="WP_058474448.1">
    <property type="nucleotide sequence ID" value="NZ_CAAAIL010000016.1"/>
</dbReference>
<dbReference type="InterPro" id="IPR000192">
    <property type="entry name" value="Aminotrans_V_dom"/>
</dbReference>
<evidence type="ECO:0000256" key="6">
    <source>
        <dbReference type="ARBA" id="ARBA00050776"/>
    </source>
</evidence>
<proteinExistence type="inferred from homology"/>
<dbReference type="InterPro" id="IPR016454">
    <property type="entry name" value="Cysteine_dSase"/>
</dbReference>
<dbReference type="PIRSF" id="PIRSF005572">
    <property type="entry name" value="NifS"/>
    <property type="match status" value="1"/>
</dbReference>
<evidence type="ECO:0000256" key="2">
    <source>
        <dbReference type="ARBA" id="ARBA00002824"/>
    </source>
</evidence>
<feature type="domain" description="Aminotransferase class V" evidence="9">
    <location>
        <begin position="33"/>
        <end position="400"/>
    </location>
</feature>
<dbReference type="NCBIfam" id="TIGR01979">
    <property type="entry name" value="sufS"/>
    <property type="match status" value="1"/>
</dbReference>